<dbReference type="Proteomes" id="UP000199119">
    <property type="component" value="Unassembled WGS sequence"/>
</dbReference>
<sequence length="415" mass="44099">MRLMETNSSLSRHRLAWGTGAAAMLAIAVSAAVLLLPSRESAAAGAPQEGTPELSHAGKVAPGVVRVSNSQSVTLDLGPAGQRAFDDVQQAIGNIDFDQDRTVPVTTAYAGRIARVLVKAGDNVRAGQTLYTVNVPDIAQAASTLVSTAGTLRSASETLRRAQALVADNSIPQKEYQQNLSDQQAADAAYRAARKTLQLFGLSEADIQHIERDHAIDVEMPVKSPIEGRVVARAAQPGLLTQPAASPAPVTVSDLRTLWMVANVPESDFAHYKVGLPVSVRVQAWPDKVFDGRISYVGDTVDAGTHRFAVRADVADPAHLLRPQMLADFRITLAAPQQGTAVPATAVVRETSGTNVVWVAQGAQDPLGVRLQRRAVTLGHSEDGQVQITAGLQPGDRIARRNALMLSNLYETDAE</sequence>
<dbReference type="InterPro" id="IPR058647">
    <property type="entry name" value="BSH_CzcB-like"/>
</dbReference>
<dbReference type="Pfam" id="PF25954">
    <property type="entry name" value="Beta-barrel_RND_2"/>
    <property type="match status" value="1"/>
</dbReference>
<proteinExistence type="inferred from homology"/>
<organism evidence="6 7">
    <name type="scientific">Paracidovorax wautersii</name>
    <dbReference type="NCBI Taxonomy" id="1177982"/>
    <lineage>
        <taxon>Bacteria</taxon>
        <taxon>Pseudomonadati</taxon>
        <taxon>Pseudomonadota</taxon>
        <taxon>Betaproteobacteria</taxon>
        <taxon>Burkholderiales</taxon>
        <taxon>Comamonadaceae</taxon>
        <taxon>Paracidovorax</taxon>
    </lineage>
</organism>
<comment type="similarity">
    <text evidence="1">Belongs to the membrane fusion protein (MFP) (TC 8.A.1) family.</text>
</comment>
<dbReference type="Gene3D" id="2.40.420.20">
    <property type="match status" value="1"/>
</dbReference>
<dbReference type="Gene3D" id="2.40.30.170">
    <property type="match status" value="1"/>
</dbReference>
<evidence type="ECO:0000313" key="7">
    <source>
        <dbReference type="Proteomes" id="UP000199119"/>
    </source>
</evidence>
<dbReference type="STRING" id="1177982.SAMN04489711_105168"/>
<name>A0A1I2DFG3_9BURK</name>
<feature type="domain" description="CzcB-like barrel-sandwich hybrid" evidence="4">
    <location>
        <begin position="101"/>
        <end position="239"/>
    </location>
</feature>
<dbReference type="PANTHER" id="PTHR30097">
    <property type="entry name" value="CATION EFFLUX SYSTEM PROTEIN CUSB"/>
    <property type="match status" value="1"/>
</dbReference>
<dbReference type="Gene3D" id="2.40.50.100">
    <property type="match status" value="1"/>
</dbReference>
<feature type="domain" description="CzcB-like C-terminal circularly permuted SH3-like" evidence="5">
    <location>
        <begin position="341"/>
        <end position="405"/>
    </location>
</feature>
<dbReference type="Pfam" id="PF25973">
    <property type="entry name" value="BSH_CzcB"/>
    <property type="match status" value="1"/>
</dbReference>
<dbReference type="NCBIfam" id="TIGR01730">
    <property type="entry name" value="RND_mfp"/>
    <property type="match status" value="1"/>
</dbReference>
<dbReference type="InterPro" id="IPR058649">
    <property type="entry name" value="CzcB_C"/>
</dbReference>
<dbReference type="InterPro" id="IPR058792">
    <property type="entry name" value="Beta-barrel_RND_2"/>
</dbReference>
<dbReference type="GO" id="GO:0022857">
    <property type="term" value="F:transmembrane transporter activity"/>
    <property type="evidence" value="ECO:0007669"/>
    <property type="project" value="InterPro"/>
</dbReference>
<protein>
    <submittedName>
        <fullName evidence="6">Membrane fusion protein, cobalt-zinc-cadmium efflux system</fullName>
    </submittedName>
</protein>
<evidence type="ECO:0000259" key="5">
    <source>
        <dbReference type="Pfam" id="PF25975"/>
    </source>
</evidence>
<evidence type="ECO:0000313" key="6">
    <source>
        <dbReference type="EMBL" id="SFE79199.1"/>
    </source>
</evidence>
<keyword evidence="7" id="KW-1185">Reference proteome</keyword>
<dbReference type="Pfam" id="PF25975">
    <property type="entry name" value="CzcB_C"/>
    <property type="match status" value="1"/>
</dbReference>
<dbReference type="EMBL" id="FONX01000005">
    <property type="protein sequence ID" value="SFE79199.1"/>
    <property type="molecule type" value="Genomic_DNA"/>
</dbReference>
<evidence type="ECO:0000256" key="1">
    <source>
        <dbReference type="ARBA" id="ARBA00009477"/>
    </source>
</evidence>
<dbReference type="InterPro" id="IPR051909">
    <property type="entry name" value="MFP_Cation_Efflux"/>
</dbReference>
<evidence type="ECO:0000259" key="4">
    <source>
        <dbReference type="Pfam" id="PF25973"/>
    </source>
</evidence>
<dbReference type="GO" id="GO:0016020">
    <property type="term" value="C:membrane"/>
    <property type="evidence" value="ECO:0007669"/>
    <property type="project" value="InterPro"/>
</dbReference>
<accession>A0A1I2DFG3</accession>
<reference evidence="7" key="1">
    <citation type="submission" date="2016-10" db="EMBL/GenBank/DDBJ databases">
        <authorList>
            <person name="Varghese N."/>
            <person name="Submissions S."/>
        </authorList>
    </citation>
    <scope>NUCLEOTIDE SEQUENCE [LARGE SCALE GENOMIC DNA]</scope>
    <source>
        <strain evidence="7">DSM 27981</strain>
    </source>
</reference>
<dbReference type="AlphaFoldDB" id="A0A1I2DFG3"/>
<dbReference type="FunFam" id="2.40.30.170:FF:000010">
    <property type="entry name" value="Efflux RND transporter periplasmic adaptor subunit"/>
    <property type="match status" value="1"/>
</dbReference>
<gene>
    <name evidence="6" type="ORF">SAMN04489711_105168</name>
</gene>
<evidence type="ECO:0000259" key="3">
    <source>
        <dbReference type="Pfam" id="PF25954"/>
    </source>
</evidence>
<dbReference type="PANTHER" id="PTHR30097:SF16">
    <property type="entry name" value="CATION EFFLUX SYSTEM (CZCB-LIKE)"/>
    <property type="match status" value="1"/>
</dbReference>
<dbReference type="InterPro" id="IPR006143">
    <property type="entry name" value="RND_pump_MFP"/>
</dbReference>
<keyword evidence="2" id="KW-0813">Transport</keyword>
<dbReference type="SUPFAM" id="SSF111369">
    <property type="entry name" value="HlyD-like secretion proteins"/>
    <property type="match status" value="1"/>
</dbReference>
<feature type="domain" description="CusB-like beta-barrel" evidence="3">
    <location>
        <begin position="257"/>
        <end position="332"/>
    </location>
</feature>
<evidence type="ECO:0000256" key="2">
    <source>
        <dbReference type="ARBA" id="ARBA00022448"/>
    </source>
</evidence>